<organism evidence="1 2">
    <name type="scientific">Deinococcus daejeonensis</name>
    <dbReference type="NCBI Taxonomy" id="1007098"/>
    <lineage>
        <taxon>Bacteria</taxon>
        <taxon>Thermotogati</taxon>
        <taxon>Deinococcota</taxon>
        <taxon>Deinococci</taxon>
        <taxon>Deinococcales</taxon>
        <taxon>Deinococcaceae</taxon>
        <taxon>Deinococcus</taxon>
    </lineage>
</organism>
<gene>
    <name evidence="1" type="ORF">GCM10010842_33600</name>
</gene>
<sequence>MGASLPSLRLAGASLTLYFIPSSFRGADQSNLLGNVGQPFEVSFAVPPTVLDTTGVLDLNGG</sequence>
<proteinExistence type="predicted"/>
<dbReference type="EMBL" id="BMOR01000024">
    <property type="protein sequence ID" value="GGN44743.1"/>
    <property type="molecule type" value="Genomic_DNA"/>
</dbReference>
<dbReference type="Proteomes" id="UP000645517">
    <property type="component" value="Unassembled WGS sequence"/>
</dbReference>
<name>A0ABQ2JGM6_9DEIO</name>
<keyword evidence="2" id="KW-1185">Reference proteome</keyword>
<comment type="caution">
    <text evidence="1">The sequence shown here is derived from an EMBL/GenBank/DDBJ whole genome shotgun (WGS) entry which is preliminary data.</text>
</comment>
<accession>A0ABQ2JGM6</accession>
<reference evidence="2" key="1">
    <citation type="journal article" date="2019" name="Int. J. Syst. Evol. Microbiol.">
        <title>The Global Catalogue of Microorganisms (GCM) 10K type strain sequencing project: providing services to taxonomists for standard genome sequencing and annotation.</title>
        <authorList>
            <consortium name="The Broad Institute Genomics Platform"/>
            <consortium name="The Broad Institute Genome Sequencing Center for Infectious Disease"/>
            <person name="Wu L."/>
            <person name="Ma J."/>
        </authorList>
    </citation>
    <scope>NUCLEOTIDE SEQUENCE [LARGE SCALE GENOMIC DNA]</scope>
    <source>
        <strain evidence="2">JCM 16918</strain>
    </source>
</reference>
<evidence type="ECO:0000313" key="1">
    <source>
        <dbReference type="EMBL" id="GGN44743.1"/>
    </source>
</evidence>
<evidence type="ECO:0000313" key="2">
    <source>
        <dbReference type="Proteomes" id="UP000645517"/>
    </source>
</evidence>
<protein>
    <submittedName>
        <fullName evidence="1">Uncharacterized protein</fullName>
    </submittedName>
</protein>